<evidence type="ECO:0000313" key="2">
    <source>
        <dbReference type="WBParaSite" id="ACRNAN_scaffold27.g27297.t2"/>
    </source>
</evidence>
<organism evidence="1 2">
    <name type="scientific">Acrobeloides nanus</name>
    <dbReference type="NCBI Taxonomy" id="290746"/>
    <lineage>
        <taxon>Eukaryota</taxon>
        <taxon>Metazoa</taxon>
        <taxon>Ecdysozoa</taxon>
        <taxon>Nematoda</taxon>
        <taxon>Chromadorea</taxon>
        <taxon>Rhabditida</taxon>
        <taxon>Tylenchina</taxon>
        <taxon>Cephalobomorpha</taxon>
        <taxon>Cephaloboidea</taxon>
        <taxon>Cephalobidae</taxon>
        <taxon>Acrobeloides</taxon>
    </lineage>
</organism>
<name>A0A914DHC1_9BILA</name>
<keyword evidence="1" id="KW-1185">Reference proteome</keyword>
<dbReference type="WBParaSite" id="ACRNAN_scaffold27.g27297.t2">
    <property type="protein sequence ID" value="ACRNAN_scaffold27.g27297.t2"/>
    <property type="gene ID" value="ACRNAN_scaffold27.g27297"/>
</dbReference>
<sequence length="80" mass="8997">MAIIDIIQEREKPIIIDSAILCGSPETSTTTTTAPSPCNDIWTHFDKTKSCHKIFSINNLLQMTTIPKKIMFGSVVRFKK</sequence>
<reference evidence="2" key="1">
    <citation type="submission" date="2022-11" db="UniProtKB">
        <authorList>
            <consortium name="WormBaseParasite"/>
        </authorList>
    </citation>
    <scope>IDENTIFICATION</scope>
</reference>
<evidence type="ECO:0000313" key="1">
    <source>
        <dbReference type="Proteomes" id="UP000887540"/>
    </source>
</evidence>
<protein>
    <submittedName>
        <fullName evidence="2">C-type lectin domain-containing protein</fullName>
    </submittedName>
</protein>
<accession>A0A914DHC1</accession>
<proteinExistence type="predicted"/>
<dbReference type="Proteomes" id="UP000887540">
    <property type="component" value="Unplaced"/>
</dbReference>
<dbReference type="AlphaFoldDB" id="A0A914DHC1"/>